<dbReference type="Pfam" id="PF01380">
    <property type="entry name" value="SIS"/>
    <property type="match status" value="1"/>
</dbReference>
<sequence>MAVIAPGQAPHGRGGIKRTGTGHPDRITAHMPIPDILSQIKDNYAELRPAERRVADVVLADVAFCVDASNAEIARRASVSQPTVTRFCHAIGCDGVRDFKVILAQSVVVGRMYLTATQPPEPTENGSPLWNTVFSEARNALNAVERQVDPAEIVRAAELVAHAHQVAVFGLGGSSSALAQETQIRLFRYGVMVSAHSDPYIMRMIASTLRPDDVVIAISATGRSREVIEAVALARHYRAKTICITAPGSELSQLSDVRLTVAIPEFPDTMKPTASRFAFLAIIDLVSVTTGYRLGASALETLRRVKYNVLSHRKGTELEPLGD</sequence>
<dbReference type="PROSITE" id="PS51464">
    <property type="entry name" value="SIS"/>
    <property type="match status" value="1"/>
</dbReference>
<gene>
    <name evidence="7" type="ORF">SAMN02745223_01029</name>
</gene>
<dbReference type="GO" id="GO:0097367">
    <property type="term" value="F:carbohydrate derivative binding"/>
    <property type="evidence" value="ECO:0007669"/>
    <property type="project" value="InterPro"/>
</dbReference>
<keyword evidence="1" id="KW-0805">Transcription regulation</keyword>
<protein>
    <submittedName>
        <fullName evidence="7">Transcriptional regulator, RpiR family</fullName>
    </submittedName>
</protein>
<evidence type="ECO:0000313" key="7">
    <source>
        <dbReference type="EMBL" id="SHE73086.1"/>
    </source>
</evidence>
<evidence type="ECO:0000256" key="3">
    <source>
        <dbReference type="ARBA" id="ARBA00023163"/>
    </source>
</evidence>
<dbReference type="RefSeq" id="WP_244468777.1">
    <property type="nucleotide sequence ID" value="NZ_FQVC01000002.1"/>
</dbReference>
<dbReference type="PANTHER" id="PTHR30514:SF1">
    <property type="entry name" value="HTH-TYPE TRANSCRIPTIONAL REGULATOR HEXR-RELATED"/>
    <property type="match status" value="1"/>
</dbReference>
<dbReference type="InterPro" id="IPR009057">
    <property type="entry name" value="Homeodomain-like_sf"/>
</dbReference>
<evidence type="ECO:0000256" key="2">
    <source>
        <dbReference type="ARBA" id="ARBA00023125"/>
    </source>
</evidence>
<dbReference type="Pfam" id="PF01418">
    <property type="entry name" value="HTH_6"/>
    <property type="match status" value="1"/>
</dbReference>
<dbReference type="InterPro" id="IPR046348">
    <property type="entry name" value="SIS_dom_sf"/>
</dbReference>
<keyword evidence="3" id="KW-0804">Transcription</keyword>
<dbReference type="GO" id="GO:0003677">
    <property type="term" value="F:DNA binding"/>
    <property type="evidence" value="ECO:0007669"/>
    <property type="project" value="UniProtKB-KW"/>
</dbReference>
<dbReference type="InterPro" id="IPR001347">
    <property type="entry name" value="SIS_dom"/>
</dbReference>
<dbReference type="AlphaFoldDB" id="A0A1M4VVS2"/>
<feature type="region of interest" description="Disordered" evidence="4">
    <location>
        <begin position="1"/>
        <end position="24"/>
    </location>
</feature>
<dbReference type="InterPro" id="IPR035472">
    <property type="entry name" value="RpiR-like_SIS"/>
</dbReference>
<evidence type="ECO:0000259" key="6">
    <source>
        <dbReference type="PROSITE" id="PS51464"/>
    </source>
</evidence>
<dbReference type="PANTHER" id="PTHR30514">
    <property type="entry name" value="GLUCOKINASE"/>
    <property type="match status" value="1"/>
</dbReference>
<evidence type="ECO:0000256" key="4">
    <source>
        <dbReference type="SAM" id="MobiDB-lite"/>
    </source>
</evidence>
<dbReference type="EMBL" id="FQVC01000002">
    <property type="protein sequence ID" value="SHE73086.1"/>
    <property type="molecule type" value="Genomic_DNA"/>
</dbReference>
<dbReference type="Proteomes" id="UP000184533">
    <property type="component" value="Unassembled WGS sequence"/>
</dbReference>
<dbReference type="InterPro" id="IPR000281">
    <property type="entry name" value="HTH_RpiR"/>
</dbReference>
<dbReference type="SUPFAM" id="SSF46689">
    <property type="entry name" value="Homeodomain-like"/>
    <property type="match status" value="1"/>
</dbReference>
<name>A0A1M4VVS2_9HYPH</name>
<feature type="domain" description="SIS" evidence="6">
    <location>
        <begin position="156"/>
        <end position="296"/>
    </location>
</feature>
<accession>A0A1M4VVS2</accession>
<proteinExistence type="predicted"/>
<dbReference type="GO" id="GO:0003700">
    <property type="term" value="F:DNA-binding transcription factor activity"/>
    <property type="evidence" value="ECO:0007669"/>
    <property type="project" value="InterPro"/>
</dbReference>
<dbReference type="InterPro" id="IPR036388">
    <property type="entry name" value="WH-like_DNA-bd_sf"/>
</dbReference>
<evidence type="ECO:0000256" key="1">
    <source>
        <dbReference type="ARBA" id="ARBA00023015"/>
    </source>
</evidence>
<dbReference type="GO" id="GO:1901135">
    <property type="term" value="P:carbohydrate derivative metabolic process"/>
    <property type="evidence" value="ECO:0007669"/>
    <property type="project" value="InterPro"/>
</dbReference>
<dbReference type="Gene3D" id="3.40.50.10490">
    <property type="entry name" value="Glucose-6-phosphate isomerase like protein, domain 1"/>
    <property type="match status" value="1"/>
</dbReference>
<dbReference type="PROSITE" id="PS51071">
    <property type="entry name" value="HTH_RPIR"/>
    <property type="match status" value="1"/>
</dbReference>
<reference evidence="7 8" key="1">
    <citation type="submission" date="2016-11" db="EMBL/GenBank/DDBJ databases">
        <authorList>
            <person name="Jaros S."/>
            <person name="Januszkiewicz K."/>
            <person name="Wedrychowicz H."/>
        </authorList>
    </citation>
    <scope>NUCLEOTIDE SEQUENCE [LARGE SCALE GENOMIC DNA]</scope>
    <source>
        <strain evidence="7 8">DSM 17137</strain>
    </source>
</reference>
<dbReference type="CDD" id="cd05013">
    <property type="entry name" value="SIS_RpiR"/>
    <property type="match status" value="1"/>
</dbReference>
<dbReference type="SUPFAM" id="SSF53697">
    <property type="entry name" value="SIS domain"/>
    <property type="match status" value="1"/>
</dbReference>
<dbReference type="Gene3D" id="1.10.10.10">
    <property type="entry name" value="Winged helix-like DNA-binding domain superfamily/Winged helix DNA-binding domain"/>
    <property type="match status" value="1"/>
</dbReference>
<feature type="domain" description="HTH rpiR-type" evidence="5">
    <location>
        <begin position="34"/>
        <end position="110"/>
    </location>
</feature>
<organism evidence="7 8">
    <name type="scientific">Devosia limi DSM 17137</name>
    <dbReference type="NCBI Taxonomy" id="1121477"/>
    <lineage>
        <taxon>Bacteria</taxon>
        <taxon>Pseudomonadati</taxon>
        <taxon>Pseudomonadota</taxon>
        <taxon>Alphaproteobacteria</taxon>
        <taxon>Hyphomicrobiales</taxon>
        <taxon>Devosiaceae</taxon>
        <taxon>Devosia</taxon>
    </lineage>
</organism>
<dbReference type="InterPro" id="IPR047640">
    <property type="entry name" value="RpiR-like"/>
</dbReference>
<evidence type="ECO:0000259" key="5">
    <source>
        <dbReference type="PROSITE" id="PS51071"/>
    </source>
</evidence>
<evidence type="ECO:0000313" key="8">
    <source>
        <dbReference type="Proteomes" id="UP000184533"/>
    </source>
</evidence>
<keyword evidence="2" id="KW-0238">DNA-binding</keyword>